<dbReference type="GO" id="GO:0016301">
    <property type="term" value="F:kinase activity"/>
    <property type="evidence" value="ECO:0007669"/>
    <property type="project" value="UniProtKB-KW"/>
</dbReference>
<accession>A0A1H9V1W4</accession>
<proteinExistence type="inferred from homology"/>
<evidence type="ECO:0000313" key="3">
    <source>
        <dbReference type="Proteomes" id="UP000198571"/>
    </source>
</evidence>
<organism evidence="2 3">
    <name type="scientific">Salipaludibacillus aurantiacus</name>
    <dbReference type="NCBI Taxonomy" id="1601833"/>
    <lineage>
        <taxon>Bacteria</taxon>
        <taxon>Bacillati</taxon>
        <taxon>Bacillota</taxon>
        <taxon>Bacilli</taxon>
        <taxon>Bacillales</taxon>
        <taxon>Bacillaceae</taxon>
    </lineage>
</organism>
<reference evidence="3" key="1">
    <citation type="submission" date="2016-10" db="EMBL/GenBank/DDBJ databases">
        <authorList>
            <person name="Varghese N."/>
            <person name="Submissions S."/>
        </authorList>
    </citation>
    <scope>NUCLEOTIDE SEQUENCE [LARGE SCALE GENOMIC DNA]</scope>
    <source>
        <strain evidence="3">S9</strain>
    </source>
</reference>
<dbReference type="PANTHER" id="PTHR18964">
    <property type="entry name" value="ROK (REPRESSOR, ORF, KINASE) FAMILY"/>
    <property type="match status" value="1"/>
</dbReference>
<dbReference type="Pfam" id="PF00480">
    <property type="entry name" value="ROK"/>
    <property type="match status" value="1"/>
</dbReference>
<dbReference type="InterPro" id="IPR000600">
    <property type="entry name" value="ROK"/>
</dbReference>
<keyword evidence="2" id="KW-0418">Kinase</keyword>
<keyword evidence="3" id="KW-1185">Reference proteome</keyword>
<dbReference type="SUPFAM" id="SSF53067">
    <property type="entry name" value="Actin-like ATPase domain"/>
    <property type="match status" value="1"/>
</dbReference>
<name>A0A1H9V1W4_9BACI</name>
<dbReference type="EMBL" id="FOGT01000009">
    <property type="protein sequence ID" value="SES15800.1"/>
    <property type="molecule type" value="Genomic_DNA"/>
</dbReference>
<dbReference type="Gene3D" id="3.30.420.40">
    <property type="match status" value="2"/>
</dbReference>
<dbReference type="PANTHER" id="PTHR18964:SF165">
    <property type="entry name" value="BETA-GLUCOSIDE KINASE"/>
    <property type="match status" value="1"/>
</dbReference>
<dbReference type="Proteomes" id="UP000198571">
    <property type="component" value="Unassembled WGS sequence"/>
</dbReference>
<dbReference type="CDD" id="cd24068">
    <property type="entry name" value="ASKHA_NBD_ROK_FnNanK-like"/>
    <property type="match status" value="1"/>
</dbReference>
<gene>
    <name evidence="2" type="ORF">SAMN05518684_109101</name>
</gene>
<dbReference type="STRING" id="1601833.SAMN05518684_109101"/>
<dbReference type="InterPro" id="IPR043129">
    <property type="entry name" value="ATPase_NBD"/>
</dbReference>
<evidence type="ECO:0000256" key="1">
    <source>
        <dbReference type="ARBA" id="ARBA00006479"/>
    </source>
</evidence>
<protein>
    <submittedName>
        <fullName evidence="2">Beta-glucoside kinase</fullName>
    </submittedName>
</protein>
<keyword evidence="2" id="KW-0808">Transferase</keyword>
<dbReference type="AlphaFoldDB" id="A0A1H9V1W4"/>
<evidence type="ECO:0000313" key="2">
    <source>
        <dbReference type="EMBL" id="SES15800.1"/>
    </source>
</evidence>
<comment type="similarity">
    <text evidence="1">Belongs to the ROK (NagC/XylR) family.</text>
</comment>
<sequence length="288" mass="31794">MKWGLLDHNGSILEKDHFSSDSSDGAPILHKIRGKIKEFQSEIEGIAISSPGFINPSTGFIEKGGAIKEFDNLNLQTLLQSEFNLPVSIENDVNCVAFAEKWLGNGKNLADFICLTVGTGIGGALFLNNQIYRGHSFRGGEFGFMITQGLHGVSPEEDSLSTLASMRGIRNKYAEYYSLPFNEVTGEQVFQAYDEKDPVAVTIVEKFYESLALGIYNITSVLNPEKVLIGGGITSRPTFINELEKHLTYIDRVFHIEIDACHFRNDAGLVGALAFHKTKYNNTETVTS</sequence>